<dbReference type="CDD" id="cd12151">
    <property type="entry name" value="F1-ATPase_gamma"/>
    <property type="match status" value="1"/>
</dbReference>
<comment type="function">
    <text evidence="1 12">Produces ATP from ADP in the presence of a proton gradient across the membrane. The gamma chain is believed to be important in regulating ATPase activity and the flow of protons through the CF(0) complex.</text>
</comment>
<evidence type="ECO:0000256" key="10">
    <source>
        <dbReference type="ARBA" id="ARBA00023196"/>
    </source>
</evidence>
<dbReference type="Gene3D" id="1.10.287.80">
    <property type="entry name" value="ATP synthase, gamma subunit, helix hairpin domain"/>
    <property type="match status" value="2"/>
</dbReference>
<keyword evidence="14" id="KW-1185">Reference proteome</keyword>
<dbReference type="PANTHER" id="PTHR11693">
    <property type="entry name" value="ATP SYNTHASE GAMMA CHAIN"/>
    <property type="match status" value="1"/>
</dbReference>
<keyword evidence="5 12" id="KW-1003">Cell membrane</keyword>
<comment type="similarity">
    <text evidence="3 12">Belongs to the ATPase gamma chain family.</text>
</comment>
<dbReference type="AlphaFoldDB" id="A0A7H9CF66"/>
<dbReference type="GO" id="GO:0042777">
    <property type="term" value="P:proton motive force-driven plasma membrane ATP synthesis"/>
    <property type="evidence" value="ECO:0007669"/>
    <property type="project" value="UniProtKB-UniRule"/>
</dbReference>
<organism evidence="13 14">
    <name type="scientific">Candidatus Campylobacter infans</name>
    <dbReference type="NCBI Taxonomy" id="2561898"/>
    <lineage>
        <taxon>Bacteria</taxon>
        <taxon>Pseudomonadati</taxon>
        <taxon>Campylobacterota</taxon>
        <taxon>Epsilonproteobacteria</taxon>
        <taxon>Campylobacterales</taxon>
        <taxon>Campylobacteraceae</taxon>
        <taxon>Campylobacter</taxon>
    </lineage>
</organism>
<dbReference type="Gene3D" id="3.40.1380.10">
    <property type="match status" value="1"/>
</dbReference>
<dbReference type="GO" id="GO:0005524">
    <property type="term" value="F:ATP binding"/>
    <property type="evidence" value="ECO:0007669"/>
    <property type="project" value="UniProtKB-UniRule"/>
</dbReference>
<evidence type="ECO:0000256" key="3">
    <source>
        <dbReference type="ARBA" id="ARBA00007681"/>
    </source>
</evidence>
<dbReference type="PANTHER" id="PTHR11693:SF22">
    <property type="entry name" value="ATP SYNTHASE SUBUNIT GAMMA, MITOCHONDRIAL"/>
    <property type="match status" value="1"/>
</dbReference>
<keyword evidence="11 12" id="KW-0066">ATP synthesis</keyword>
<keyword evidence="8 12" id="KW-0406">Ion transport</keyword>
<dbReference type="GO" id="GO:0046933">
    <property type="term" value="F:proton-transporting ATP synthase activity, rotational mechanism"/>
    <property type="evidence" value="ECO:0007669"/>
    <property type="project" value="UniProtKB-UniRule"/>
</dbReference>
<dbReference type="Proteomes" id="UP000509414">
    <property type="component" value="Chromosome"/>
</dbReference>
<reference evidence="13 14" key="1">
    <citation type="submission" date="2020-02" db="EMBL/GenBank/DDBJ databases">
        <title>Complete genome sequence of the novel Campylobacter species Candidatus Campylobacter infans.</title>
        <authorList>
            <person name="Duim B."/>
            <person name="Zomer A."/>
            <person name="van der Graaf L."/>
            <person name="Wagenaar J."/>
        </authorList>
    </citation>
    <scope>NUCLEOTIDE SEQUENCE [LARGE SCALE GENOMIC DNA]</scope>
    <source>
        <strain evidence="13 14">19S00001</strain>
    </source>
</reference>
<keyword evidence="6" id="KW-0997">Cell inner membrane</keyword>
<dbReference type="InterPro" id="IPR035968">
    <property type="entry name" value="ATP_synth_F1_ATPase_gsu"/>
</dbReference>
<evidence type="ECO:0000256" key="11">
    <source>
        <dbReference type="ARBA" id="ARBA00023310"/>
    </source>
</evidence>
<dbReference type="NCBIfam" id="TIGR01146">
    <property type="entry name" value="ATPsyn_F1gamma"/>
    <property type="match status" value="1"/>
</dbReference>
<proteinExistence type="inferred from homology"/>
<evidence type="ECO:0000256" key="1">
    <source>
        <dbReference type="ARBA" id="ARBA00003456"/>
    </source>
</evidence>
<dbReference type="KEGG" id="cinf:CINF_0268"/>
<name>A0A7H9CF66_9BACT</name>
<keyword evidence="9 12" id="KW-0472">Membrane</keyword>
<accession>A0A7H9CF66</accession>
<keyword evidence="10 12" id="KW-0139">CF(1)</keyword>
<evidence type="ECO:0000256" key="12">
    <source>
        <dbReference type="HAMAP-Rule" id="MF_00815"/>
    </source>
</evidence>
<dbReference type="FunFam" id="3.40.1380.10:FF:000006">
    <property type="entry name" value="ATP synthase gamma chain"/>
    <property type="match status" value="1"/>
</dbReference>
<evidence type="ECO:0000256" key="9">
    <source>
        <dbReference type="ARBA" id="ARBA00023136"/>
    </source>
</evidence>
<comment type="subunit">
    <text evidence="12">F-type ATPases have 2 components, CF(1) - the catalytic core - and CF(0) - the membrane proton channel. CF(1) has five subunits: alpha(3), beta(3), gamma(1), delta(1), epsilon(1). CF(0) has three main subunits: a, b and c.</text>
</comment>
<dbReference type="InterPro" id="IPR000131">
    <property type="entry name" value="ATP_synth_F1_gsu"/>
</dbReference>
<dbReference type="PRINTS" id="PR00126">
    <property type="entry name" value="ATPASEGAMMA"/>
</dbReference>
<evidence type="ECO:0000313" key="13">
    <source>
        <dbReference type="EMBL" id="QLI04817.1"/>
    </source>
</evidence>
<gene>
    <name evidence="12 13" type="primary">atpG</name>
    <name evidence="13" type="ORF">CINF_0268</name>
</gene>
<comment type="subcellular location">
    <subcellularLocation>
        <location evidence="12">Cell membrane</location>
        <topology evidence="12">Peripheral membrane protein</topology>
    </subcellularLocation>
    <subcellularLocation>
        <location evidence="2">Membrane</location>
        <topology evidence="2">Peripheral membrane protein</topology>
    </subcellularLocation>
</comment>
<sequence>MANLKDIKRKIKSVQNTQKTTSAMKLVSVAKLKKAEEAAKRSRLYAQKIKEVLSEISYKINKYGFAIKNPRYYDIKAPVSKVDIVFVTADKGLCGGFNMATIRAVRDMIEEYKAQKIKVRLRAVGKKGIEYFSFQGVDILESYKGVSSAPTPQKATEVISEAIKDFEAGVTDKIVLIHNGYKNMISQEVRINDILPVELPKFSAQEEDFDSLMEVEPNDEHDTIIGALVNRYLEYGMYFSLIDSLAAEHCARMQAMDNASNNAKARVKQLDLAYNKARQSSITTELIEIISGVEAMK</sequence>
<keyword evidence="4 12" id="KW-0813">Transport</keyword>
<dbReference type="GO" id="GO:0045259">
    <property type="term" value="C:proton-transporting ATP synthase complex"/>
    <property type="evidence" value="ECO:0007669"/>
    <property type="project" value="UniProtKB-KW"/>
</dbReference>
<dbReference type="EMBL" id="CP049075">
    <property type="protein sequence ID" value="QLI04817.1"/>
    <property type="molecule type" value="Genomic_DNA"/>
</dbReference>
<evidence type="ECO:0000313" key="14">
    <source>
        <dbReference type="Proteomes" id="UP000509414"/>
    </source>
</evidence>
<evidence type="ECO:0000256" key="2">
    <source>
        <dbReference type="ARBA" id="ARBA00004170"/>
    </source>
</evidence>
<evidence type="ECO:0000256" key="8">
    <source>
        <dbReference type="ARBA" id="ARBA00023065"/>
    </source>
</evidence>
<dbReference type="RefSeq" id="WP_179975466.1">
    <property type="nucleotide sequence ID" value="NZ_CP049075.1"/>
</dbReference>
<evidence type="ECO:0000256" key="5">
    <source>
        <dbReference type="ARBA" id="ARBA00022475"/>
    </source>
</evidence>
<evidence type="ECO:0000256" key="6">
    <source>
        <dbReference type="ARBA" id="ARBA00022519"/>
    </source>
</evidence>
<dbReference type="HAMAP" id="MF_00815">
    <property type="entry name" value="ATP_synth_gamma_bact"/>
    <property type="match status" value="1"/>
</dbReference>
<dbReference type="Pfam" id="PF00231">
    <property type="entry name" value="ATP-synt"/>
    <property type="match status" value="1"/>
</dbReference>
<evidence type="ECO:0000256" key="4">
    <source>
        <dbReference type="ARBA" id="ARBA00022448"/>
    </source>
</evidence>
<protein>
    <recommendedName>
        <fullName evidence="12">ATP synthase gamma chain</fullName>
    </recommendedName>
    <alternativeName>
        <fullName evidence="12">ATP synthase F1 sector gamma subunit</fullName>
    </alternativeName>
    <alternativeName>
        <fullName evidence="12">F-ATPase gamma subunit</fullName>
    </alternativeName>
</protein>
<dbReference type="GO" id="GO:0005886">
    <property type="term" value="C:plasma membrane"/>
    <property type="evidence" value="ECO:0007669"/>
    <property type="project" value="UniProtKB-SubCell"/>
</dbReference>
<dbReference type="SUPFAM" id="SSF52943">
    <property type="entry name" value="ATP synthase (F1-ATPase), gamma subunit"/>
    <property type="match status" value="1"/>
</dbReference>
<keyword evidence="7 12" id="KW-0375">Hydrogen ion transport</keyword>
<evidence type="ECO:0000256" key="7">
    <source>
        <dbReference type="ARBA" id="ARBA00022781"/>
    </source>
</evidence>